<feature type="domain" description="EamA" evidence="8">
    <location>
        <begin position="9"/>
        <end position="119"/>
    </location>
</feature>
<dbReference type="EMBL" id="ASHM01011660">
    <property type="protein sequence ID" value="PNX93601.1"/>
    <property type="molecule type" value="Genomic_DNA"/>
</dbReference>
<evidence type="ECO:0000256" key="7">
    <source>
        <dbReference type="SAM" id="MobiDB-lite"/>
    </source>
</evidence>
<organism evidence="9 10">
    <name type="scientific">Trifolium pratense</name>
    <name type="common">Red clover</name>
    <dbReference type="NCBI Taxonomy" id="57577"/>
    <lineage>
        <taxon>Eukaryota</taxon>
        <taxon>Viridiplantae</taxon>
        <taxon>Streptophyta</taxon>
        <taxon>Embryophyta</taxon>
        <taxon>Tracheophyta</taxon>
        <taxon>Spermatophyta</taxon>
        <taxon>Magnoliopsida</taxon>
        <taxon>eudicotyledons</taxon>
        <taxon>Gunneridae</taxon>
        <taxon>Pentapetalae</taxon>
        <taxon>rosids</taxon>
        <taxon>fabids</taxon>
        <taxon>Fabales</taxon>
        <taxon>Fabaceae</taxon>
        <taxon>Papilionoideae</taxon>
        <taxon>50 kb inversion clade</taxon>
        <taxon>NPAAA clade</taxon>
        <taxon>Hologalegina</taxon>
        <taxon>IRL clade</taxon>
        <taxon>Trifolieae</taxon>
        <taxon>Trifolium</taxon>
    </lineage>
</organism>
<keyword evidence="4 6" id="KW-1133">Transmembrane helix</keyword>
<dbReference type="InterPro" id="IPR037185">
    <property type="entry name" value="EmrE-like"/>
</dbReference>
<dbReference type="Proteomes" id="UP000236291">
    <property type="component" value="Unassembled WGS sequence"/>
</dbReference>
<reference evidence="9 10" key="1">
    <citation type="journal article" date="2014" name="Am. J. Bot.">
        <title>Genome assembly and annotation for red clover (Trifolium pratense; Fabaceae).</title>
        <authorList>
            <person name="Istvanek J."/>
            <person name="Jaros M."/>
            <person name="Krenek A."/>
            <person name="Repkova J."/>
        </authorList>
    </citation>
    <scope>NUCLEOTIDE SEQUENCE [LARGE SCALE GENOMIC DNA]</scope>
    <source>
        <strain evidence="10">cv. Tatra</strain>
        <tissue evidence="9">Young leaves</tissue>
    </source>
</reference>
<dbReference type="GO" id="GO:0016020">
    <property type="term" value="C:membrane"/>
    <property type="evidence" value="ECO:0007669"/>
    <property type="project" value="UniProtKB-SubCell"/>
</dbReference>
<feature type="compositionally biased region" description="Basic and acidic residues" evidence="7">
    <location>
        <begin position="127"/>
        <end position="140"/>
    </location>
</feature>
<sequence>SVTVKKYPAELSLATLICLAGGAQATAVALVAERHSHAWAIGLDYRLYAPLYTGVVSSGIAYYVQGLVMQMRGPVFATAFNPLCMIIVAGLGSFILGENLYLGSIIGAVIIALGLYTVVWGKAKDYSKSDPKLASSEDTKSLPITSMDDPKSDINSVNLENQPPTNDRLEGLNKLEKESELYVTTENHGYVRITVTHRRYVASAKSRVSNVDAHNVASLAKFVGSRTWIGNAPPVSIFNSAVPSFHGYFQALVE</sequence>
<dbReference type="PANTHER" id="PTHR31218">
    <property type="entry name" value="WAT1-RELATED PROTEIN"/>
    <property type="match status" value="1"/>
</dbReference>
<evidence type="ECO:0000256" key="6">
    <source>
        <dbReference type="RuleBase" id="RU363077"/>
    </source>
</evidence>
<keyword evidence="3 6" id="KW-0812">Transmembrane</keyword>
<comment type="subcellular location">
    <subcellularLocation>
        <location evidence="1 6">Membrane</location>
        <topology evidence="1 6">Multi-pass membrane protein</topology>
    </subcellularLocation>
</comment>
<comment type="caution">
    <text evidence="6">Lacks conserved residue(s) required for the propagation of feature annotation.</text>
</comment>
<comment type="similarity">
    <text evidence="2 6">Belongs to the drug/metabolite transporter (DMT) superfamily. Plant drug/metabolite exporter (P-DME) (TC 2.A.7.4) family.</text>
</comment>
<evidence type="ECO:0000313" key="10">
    <source>
        <dbReference type="Proteomes" id="UP000236291"/>
    </source>
</evidence>
<evidence type="ECO:0000259" key="8">
    <source>
        <dbReference type="Pfam" id="PF00892"/>
    </source>
</evidence>
<comment type="caution">
    <text evidence="9">The sequence shown here is derived from an EMBL/GenBank/DDBJ whole genome shotgun (WGS) entry which is preliminary data.</text>
</comment>
<feature type="non-terminal residue" evidence="9">
    <location>
        <position position="1"/>
    </location>
</feature>
<name>A0A2K3MRY8_TRIPR</name>
<feature type="region of interest" description="Disordered" evidence="7">
    <location>
        <begin position="127"/>
        <end position="171"/>
    </location>
</feature>
<evidence type="ECO:0000256" key="3">
    <source>
        <dbReference type="ARBA" id="ARBA00022692"/>
    </source>
</evidence>
<proteinExistence type="inferred from homology"/>
<feature type="compositionally biased region" description="Polar residues" evidence="7">
    <location>
        <begin position="153"/>
        <end position="165"/>
    </location>
</feature>
<dbReference type="Pfam" id="PF00892">
    <property type="entry name" value="EamA"/>
    <property type="match status" value="1"/>
</dbReference>
<keyword evidence="5 6" id="KW-0472">Membrane</keyword>
<dbReference type="GO" id="GO:0022857">
    <property type="term" value="F:transmembrane transporter activity"/>
    <property type="evidence" value="ECO:0007669"/>
    <property type="project" value="InterPro"/>
</dbReference>
<evidence type="ECO:0000256" key="4">
    <source>
        <dbReference type="ARBA" id="ARBA00022989"/>
    </source>
</evidence>
<accession>A0A2K3MRY8</accession>
<protein>
    <recommendedName>
        <fullName evidence="6">WAT1-related protein</fullName>
    </recommendedName>
</protein>
<dbReference type="InterPro" id="IPR030184">
    <property type="entry name" value="WAT1-related"/>
</dbReference>
<dbReference type="InterPro" id="IPR000620">
    <property type="entry name" value="EamA_dom"/>
</dbReference>
<feature type="transmembrane region" description="Helical" evidence="6">
    <location>
        <begin position="45"/>
        <end position="64"/>
    </location>
</feature>
<feature type="transmembrane region" description="Helical" evidence="6">
    <location>
        <begin position="101"/>
        <end position="119"/>
    </location>
</feature>
<evidence type="ECO:0000313" key="9">
    <source>
        <dbReference type="EMBL" id="PNX93601.1"/>
    </source>
</evidence>
<evidence type="ECO:0000256" key="5">
    <source>
        <dbReference type="ARBA" id="ARBA00023136"/>
    </source>
</evidence>
<dbReference type="SUPFAM" id="SSF103481">
    <property type="entry name" value="Multidrug resistance efflux transporter EmrE"/>
    <property type="match status" value="1"/>
</dbReference>
<evidence type="ECO:0000256" key="2">
    <source>
        <dbReference type="ARBA" id="ARBA00007635"/>
    </source>
</evidence>
<gene>
    <name evidence="9" type="ORF">L195_g016756</name>
</gene>
<evidence type="ECO:0000256" key="1">
    <source>
        <dbReference type="ARBA" id="ARBA00004141"/>
    </source>
</evidence>
<dbReference type="STRING" id="57577.A0A2K3MRY8"/>
<reference evidence="9 10" key="2">
    <citation type="journal article" date="2017" name="Front. Plant Sci.">
        <title>Gene Classification and Mining of Molecular Markers Useful in Red Clover (Trifolium pratense) Breeding.</title>
        <authorList>
            <person name="Istvanek J."/>
            <person name="Dluhosova J."/>
            <person name="Dluhos P."/>
            <person name="Patkova L."/>
            <person name="Nedelnik J."/>
            <person name="Repkova J."/>
        </authorList>
    </citation>
    <scope>NUCLEOTIDE SEQUENCE [LARGE SCALE GENOMIC DNA]</scope>
    <source>
        <strain evidence="10">cv. Tatra</strain>
        <tissue evidence="9">Young leaves</tissue>
    </source>
</reference>
<feature type="transmembrane region" description="Helical" evidence="6">
    <location>
        <begin position="76"/>
        <end position="95"/>
    </location>
</feature>
<dbReference type="AlphaFoldDB" id="A0A2K3MRY8"/>